<feature type="coiled-coil region" evidence="2">
    <location>
        <begin position="200"/>
        <end position="255"/>
    </location>
</feature>
<feature type="region of interest" description="Disordered" evidence="3">
    <location>
        <begin position="354"/>
        <end position="377"/>
    </location>
</feature>
<protein>
    <submittedName>
        <fullName evidence="5">Unnamed protein product</fullName>
    </submittedName>
</protein>
<evidence type="ECO:0000313" key="5">
    <source>
        <dbReference type="EMBL" id="GMF22098.1"/>
    </source>
</evidence>
<sequence length="401" mass="45172">MDKENEDGNGVDGVVRPAAQEARVCGFCGKLFSSVEYLEKHLVRRHSGENIELEKPVKHKMRRSAGDEVEETGRTTKENQAEADAVMQKMVQQVERALHEHEEKMRSLAEQESQKVQQVYERLRTETKLAEELKASRMEAEQQHEKSRRQLDEVYLQKQKAGEELADLKQQTQFHTLKLKMMGTANLPASVISSIKDDKLAAAETELKNLRHTLEDVNAELTTSREELTKVQALLLSALRKKKELTDKLAMARKAHPIENQEASSQTDERVMTNQTVQTDEQICQLPIEANTFPEPSAVIHHDIGTDPESLIYEEAASQTIDVLPGPSVDAEAQVLLINHPVPAMICLEPESSSLDLPTVDTGVSTDPQDPSQRDDEHIPDYIQQIHSQDLLDALTERAQR</sequence>
<keyword evidence="6" id="KW-1185">Reference proteome</keyword>
<keyword evidence="1" id="KW-0479">Metal-binding</keyword>
<dbReference type="GO" id="GO:0008270">
    <property type="term" value="F:zinc ion binding"/>
    <property type="evidence" value="ECO:0007669"/>
    <property type="project" value="UniProtKB-KW"/>
</dbReference>
<dbReference type="PROSITE" id="PS00028">
    <property type="entry name" value="ZINC_FINGER_C2H2_1"/>
    <property type="match status" value="1"/>
</dbReference>
<reference evidence="5" key="1">
    <citation type="submission" date="2023-04" db="EMBL/GenBank/DDBJ databases">
        <title>Phytophthora fragariaefolia NBRC 109709.</title>
        <authorList>
            <person name="Ichikawa N."/>
            <person name="Sato H."/>
            <person name="Tonouchi N."/>
        </authorList>
    </citation>
    <scope>NUCLEOTIDE SEQUENCE</scope>
    <source>
        <strain evidence="5">NBRC 109709</strain>
    </source>
</reference>
<feature type="region of interest" description="Disordered" evidence="3">
    <location>
        <begin position="59"/>
        <end position="79"/>
    </location>
</feature>
<name>A0A9W6WYY0_9STRA</name>
<evidence type="ECO:0000259" key="4">
    <source>
        <dbReference type="PROSITE" id="PS50157"/>
    </source>
</evidence>
<dbReference type="EMBL" id="BSXT01000245">
    <property type="protein sequence ID" value="GMF22098.1"/>
    <property type="molecule type" value="Genomic_DNA"/>
</dbReference>
<feature type="coiled-coil region" evidence="2">
    <location>
        <begin position="91"/>
        <end position="171"/>
    </location>
</feature>
<feature type="compositionally biased region" description="Polar residues" evidence="3">
    <location>
        <begin position="354"/>
        <end position="371"/>
    </location>
</feature>
<evidence type="ECO:0000256" key="1">
    <source>
        <dbReference type="PROSITE-ProRule" id="PRU00042"/>
    </source>
</evidence>
<organism evidence="5 6">
    <name type="scientific">Phytophthora fragariaefolia</name>
    <dbReference type="NCBI Taxonomy" id="1490495"/>
    <lineage>
        <taxon>Eukaryota</taxon>
        <taxon>Sar</taxon>
        <taxon>Stramenopiles</taxon>
        <taxon>Oomycota</taxon>
        <taxon>Peronosporomycetes</taxon>
        <taxon>Peronosporales</taxon>
        <taxon>Peronosporaceae</taxon>
        <taxon>Phytophthora</taxon>
    </lineage>
</organism>
<evidence type="ECO:0000256" key="3">
    <source>
        <dbReference type="SAM" id="MobiDB-lite"/>
    </source>
</evidence>
<proteinExistence type="predicted"/>
<dbReference type="InterPro" id="IPR013087">
    <property type="entry name" value="Znf_C2H2_type"/>
</dbReference>
<dbReference type="AlphaFoldDB" id="A0A9W6WYY0"/>
<keyword evidence="2" id="KW-0175">Coiled coil</keyword>
<comment type="caution">
    <text evidence="5">The sequence shown here is derived from an EMBL/GenBank/DDBJ whole genome shotgun (WGS) entry which is preliminary data.</text>
</comment>
<dbReference type="Proteomes" id="UP001165121">
    <property type="component" value="Unassembled WGS sequence"/>
</dbReference>
<evidence type="ECO:0000256" key="2">
    <source>
        <dbReference type="SAM" id="Coils"/>
    </source>
</evidence>
<dbReference type="OrthoDB" id="515971at2759"/>
<evidence type="ECO:0000313" key="6">
    <source>
        <dbReference type="Proteomes" id="UP001165121"/>
    </source>
</evidence>
<keyword evidence="1" id="KW-0862">Zinc</keyword>
<dbReference type="PROSITE" id="PS50157">
    <property type="entry name" value="ZINC_FINGER_C2H2_2"/>
    <property type="match status" value="1"/>
</dbReference>
<keyword evidence="1" id="KW-0863">Zinc-finger</keyword>
<accession>A0A9W6WYY0</accession>
<feature type="domain" description="C2H2-type" evidence="4">
    <location>
        <begin position="23"/>
        <end position="51"/>
    </location>
</feature>
<gene>
    <name evidence="5" type="ORF">Pfra01_000315500</name>
</gene>